<comment type="subunit">
    <text evidence="2">Monomer.</text>
</comment>
<dbReference type="GO" id="GO:0009253">
    <property type="term" value="P:peptidoglycan catabolic process"/>
    <property type="evidence" value="ECO:0007669"/>
    <property type="project" value="InterPro"/>
</dbReference>
<dbReference type="FunFam" id="3.40.80.10:FF:000001">
    <property type="entry name" value="Peptidoglycan recognition protein 1"/>
    <property type="match status" value="1"/>
</dbReference>
<keyword evidence="6" id="KW-0732">Signal</keyword>
<evidence type="ECO:0000256" key="6">
    <source>
        <dbReference type="SAM" id="SignalP"/>
    </source>
</evidence>
<dbReference type="PANTHER" id="PTHR11022">
    <property type="entry name" value="PEPTIDOGLYCAN RECOGNITION PROTEIN"/>
    <property type="match status" value="1"/>
</dbReference>
<comment type="caution">
    <text evidence="9">The sequence shown here is derived from an EMBL/GenBank/DDBJ whole genome shotgun (WGS) entry which is preliminary data.</text>
</comment>
<gene>
    <name evidence="9" type="primary">PGRP</name>
    <name evidence="9" type="ORF">EVAR_8785_1</name>
</gene>
<dbReference type="SMART" id="SM00644">
    <property type="entry name" value="Ami_2"/>
    <property type="match status" value="1"/>
</dbReference>
<evidence type="ECO:0000256" key="3">
    <source>
        <dbReference type="ARBA" id="ARBA00022588"/>
    </source>
</evidence>
<dbReference type="Pfam" id="PF01510">
    <property type="entry name" value="Amidase_2"/>
    <property type="match status" value="1"/>
</dbReference>
<dbReference type="GO" id="GO:0008745">
    <property type="term" value="F:N-acetylmuramoyl-L-alanine amidase activity"/>
    <property type="evidence" value="ECO:0007669"/>
    <property type="project" value="InterPro"/>
</dbReference>
<keyword evidence="3" id="KW-0399">Innate immunity</keyword>
<organism evidence="9 10">
    <name type="scientific">Eumeta variegata</name>
    <name type="common">Bagworm moth</name>
    <name type="synonym">Eumeta japonica</name>
    <dbReference type="NCBI Taxonomy" id="151549"/>
    <lineage>
        <taxon>Eukaryota</taxon>
        <taxon>Metazoa</taxon>
        <taxon>Ecdysozoa</taxon>
        <taxon>Arthropoda</taxon>
        <taxon>Hexapoda</taxon>
        <taxon>Insecta</taxon>
        <taxon>Pterygota</taxon>
        <taxon>Neoptera</taxon>
        <taxon>Endopterygota</taxon>
        <taxon>Lepidoptera</taxon>
        <taxon>Glossata</taxon>
        <taxon>Ditrysia</taxon>
        <taxon>Tineoidea</taxon>
        <taxon>Psychidae</taxon>
        <taxon>Oiketicinae</taxon>
        <taxon>Eumeta</taxon>
    </lineage>
</organism>
<proteinExistence type="inferred from homology"/>
<keyword evidence="4" id="KW-0391">Immunity</keyword>
<dbReference type="Gene3D" id="3.40.80.10">
    <property type="entry name" value="Peptidoglycan recognition protein-like"/>
    <property type="match status" value="1"/>
</dbReference>
<evidence type="ECO:0000313" key="9">
    <source>
        <dbReference type="EMBL" id="GBP17428.1"/>
    </source>
</evidence>
<dbReference type="STRING" id="151549.A0A4C1TU44"/>
<dbReference type="InterPro" id="IPR036505">
    <property type="entry name" value="Amidase/PGRP_sf"/>
</dbReference>
<dbReference type="AlphaFoldDB" id="A0A4C1TU44"/>
<reference evidence="9 10" key="1">
    <citation type="journal article" date="2019" name="Commun. Biol.">
        <title>The bagworm genome reveals a unique fibroin gene that provides high tensile strength.</title>
        <authorList>
            <person name="Kono N."/>
            <person name="Nakamura H."/>
            <person name="Ohtoshi R."/>
            <person name="Tomita M."/>
            <person name="Numata K."/>
            <person name="Arakawa K."/>
        </authorList>
    </citation>
    <scope>NUCLEOTIDE SEQUENCE [LARGE SCALE GENOMIC DNA]</scope>
</reference>
<dbReference type="EMBL" id="BGZK01000087">
    <property type="protein sequence ID" value="GBP17428.1"/>
    <property type="molecule type" value="Genomic_DNA"/>
</dbReference>
<dbReference type="GO" id="GO:0008270">
    <property type="term" value="F:zinc ion binding"/>
    <property type="evidence" value="ECO:0007669"/>
    <property type="project" value="InterPro"/>
</dbReference>
<keyword evidence="10" id="KW-1185">Reference proteome</keyword>
<evidence type="ECO:0000259" key="7">
    <source>
        <dbReference type="SMART" id="SM00644"/>
    </source>
</evidence>
<feature type="signal peptide" evidence="6">
    <location>
        <begin position="1"/>
        <end position="19"/>
    </location>
</feature>
<dbReference type="CDD" id="cd06583">
    <property type="entry name" value="PGRP"/>
    <property type="match status" value="1"/>
</dbReference>
<feature type="chain" id="PRO_5020033532" description="Peptidoglycan recognition protein" evidence="6">
    <location>
        <begin position="20"/>
        <end position="237"/>
    </location>
</feature>
<evidence type="ECO:0000313" key="10">
    <source>
        <dbReference type="Proteomes" id="UP000299102"/>
    </source>
</evidence>
<dbReference type="GO" id="GO:0045087">
    <property type="term" value="P:innate immune response"/>
    <property type="evidence" value="ECO:0007669"/>
    <property type="project" value="UniProtKB-KW"/>
</dbReference>
<dbReference type="SUPFAM" id="SSF55846">
    <property type="entry name" value="N-acetylmuramoyl-L-alanine amidase-like"/>
    <property type="match status" value="1"/>
</dbReference>
<dbReference type="SMART" id="SM00701">
    <property type="entry name" value="PGRP"/>
    <property type="match status" value="1"/>
</dbReference>
<dbReference type="InterPro" id="IPR015510">
    <property type="entry name" value="PGRP"/>
</dbReference>
<name>A0A4C1TU44_EUMVA</name>
<dbReference type="InterPro" id="IPR002502">
    <property type="entry name" value="Amidase_domain"/>
</dbReference>
<evidence type="ECO:0000256" key="1">
    <source>
        <dbReference type="ARBA" id="ARBA00007553"/>
    </source>
</evidence>
<dbReference type="InterPro" id="IPR006619">
    <property type="entry name" value="PGRP_domain_met/bac"/>
</dbReference>
<comment type="similarity">
    <text evidence="1">Belongs to the N-acetylmuramoyl-L-alanine amidase 2 family.</text>
</comment>
<evidence type="ECO:0000256" key="5">
    <source>
        <dbReference type="ARBA" id="ARBA00069708"/>
    </source>
</evidence>
<evidence type="ECO:0000256" key="2">
    <source>
        <dbReference type="ARBA" id="ARBA00011245"/>
    </source>
</evidence>
<sequence length="237" mass="26552">MKILLSTALLLVQLLHIEARGPPFDSLSISASIPVSVSFPNTNLISFPVAIRFLILILLPLSNKCGAVTTSEWGAMDPRLVEALEQPVNLVIIQHTVSQECYTDERCESIVRNIQWYHMMDLGWKDIAYNFLIGGNGKVYEGVGWQNVGSHSLGYNRRSIGIAFIGDFRTKEPTPAALRAAQRLLKCGVNKRHLPRNYFLVGHMQVRPTESPGARLMELIKQWPNWIEDISVIDSGN</sequence>
<dbReference type="OrthoDB" id="10001926at2759"/>
<evidence type="ECO:0000259" key="8">
    <source>
        <dbReference type="SMART" id="SM00701"/>
    </source>
</evidence>
<dbReference type="PANTHER" id="PTHR11022:SF41">
    <property type="entry name" value="PEPTIDOGLYCAN-RECOGNITION PROTEIN LC-RELATED"/>
    <property type="match status" value="1"/>
</dbReference>
<feature type="domain" description="N-acetylmuramoyl-L-alanine amidase" evidence="7">
    <location>
        <begin position="76"/>
        <end position="213"/>
    </location>
</feature>
<protein>
    <recommendedName>
        <fullName evidence="5">Peptidoglycan recognition protein</fullName>
    </recommendedName>
</protein>
<dbReference type="Proteomes" id="UP000299102">
    <property type="component" value="Unassembled WGS sequence"/>
</dbReference>
<evidence type="ECO:0000256" key="4">
    <source>
        <dbReference type="ARBA" id="ARBA00022859"/>
    </source>
</evidence>
<feature type="domain" description="Peptidoglycan recognition protein family" evidence="8">
    <location>
        <begin position="65"/>
        <end position="207"/>
    </location>
</feature>
<accession>A0A4C1TU44</accession>